<dbReference type="InterPro" id="IPR002656">
    <property type="entry name" value="Acyl_transf_3_dom"/>
</dbReference>
<organism evidence="5 6">
    <name type="scientific">Peribacillus asahii</name>
    <dbReference type="NCBI Taxonomy" id="228899"/>
    <lineage>
        <taxon>Bacteria</taxon>
        <taxon>Bacillati</taxon>
        <taxon>Bacillota</taxon>
        <taxon>Bacilli</taxon>
        <taxon>Bacillales</taxon>
        <taxon>Bacillaceae</taxon>
        <taxon>Peribacillus</taxon>
    </lineage>
</organism>
<sequence length="346" mass="40880">MRHRDTYFDNAKFILIAFVVFGHLLNSYIYESEIIQALYKTIYSFHMPAFILVSGLFAKGFYEKGYILKITKKLILPYIIFQVIYTVYYYYLYQRSSLSVDLLDPQWSLWFLISLFCWNIMLLGFAKLPPSIGIILSIIIALLVGYIDSISNYLSLSRTFVFFPLFLIGYHISKENLKKLTKPSIRMTSFLIMLFVFIGFYVYPDINYKWLLGSKPYSELEEATIISMFKRLGFYGLSLIMVFGFLSLIPRGKYFFTNWGKQTLYVYLLHGFFIKFFRESEFHNYFNNTEYFIILVAISFVLTIILSSNLVGSFAQPMIELKLSRFKQFRQHPKAERTKQHESTTH</sequence>
<keyword evidence="5" id="KW-0012">Acyltransferase</keyword>
<feature type="transmembrane region" description="Helical" evidence="3">
    <location>
        <begin position="107"/>
        <end position="125"/>
    </location>
</feature>
<dbReference type="PANTHER" id="PTHR37312">
    <property type="entry name" value="MEMBRANE-BOUND ACYLTRANSFERASE YKRP-RELATED"/>
    <property type="match status" value="1"/>
</dbReference>
<dbReference type="Proteomes" id="UP000266016">
    <property type="component" value="Unassembled WGS sequence"/>
</dbReference>
<gene>
    <name evidence="5" type="ORF">D1953_05230</name>
</gene>
<evidence type="ECO:0000313" key="5">
    <source>
        <dbReference type="EMBL" id="RID87589.1"/>
    </source>
</evidence>
<accession>A0A398BBP6</accession>
<feature type="domain" description="Acyltransferase 3" evidence="4">
    <location>
        <begin position="6"/>
        <end position="307"/>
    </location>
</feature>
<evidence type="ECO:0000259" key="4">
    <source>
        <dbReference type="Pfam" id="PF01757"/>
    </source>
</evidence>
<feature type="transmembrane region" description="Helical" evidence="3">
    <location>
        <begin position="12"/>
        <end position="30"/>
    </location>
</feature>
<dbReference type="AlphaFoldDB" id="A0A398BBP6"/>
<dbReference type="Pfam" id="PF01757">
    <property type="entry name" value="Acyl_transf_3"/>
    <property type="match status" value="1"/>
</dbReference>
<comment type="similarity">
    <text evidence="2">Belongs to the acyltransferase 3 family.</text>
</comment>
<dbReference type="RefSeq" id="WP_119116106.1">
    <property type="nucleotide sequence ID" value="NZ_QWVS01000011.1"/>
</dbReference>
<keyword evidence="3" id="KW-1133">Transmembrane helix</keyword>
<protein>
    <submittedName>
        <fullName evidence="5">Acyltransferase</fullName>
    </submittedName>
</protein>
<dbReference type="EMBL" id="QWVS01000011">
    <property type="protein sequence ID" value="RID87589.1"/>
    <property type="molecule type" value="Genomic_DNA"/>
</dbReference>
<keyword evidence="3" id="KW-0812">Transmembrane</keyword>
<dbReference type="PANTHER" id="PTHR37312:SF1">
    <property type="entry name" value="MEMBRANE-BOUND ACYLTRANSFERASE YKRP-RELATED"/>
    <property type="match status" value="1"/>
</dbReference>
<feature type="transmembrane region" description="Helical" evidence="3">
    <location>
        <begin position="132"/>
        <end position="147"/>
    </location>
</feature>
<evidence type="ECO:0000313" key="6">
    <source>
        <dbReference type="Proteomes" id="UP000266016"/>
    </source>
</evidence>
<proteinExistence type="inferred from homology"/>
<feature type="transmembrane region" description="Helical" evidence="3">
    <location>
        <begin position="262"/>
        <end position="279"/>
    </location>
</feature>
<feature type="transmembrane region" description="Helical" evidence="3">
    <location>
        <begin position="74"/>
        <end position="92"/>
    </location>
</feature>
<reference evidence="5 6" key="1">
    <citation type="submission" date="2018-08" db="EMBL/GenBank/DDBJ databases">
        <title>Bacillus jemisoniae sp. nov., Bacillus chryseoplanitiae sp. nov., Bacillus resnikiae sp. nov., and Bacillus frankliniae sp. nov., isolated from Viking spacecraft and associated surfaces.</title>
        <authorList>
            <person name="Seuylemezian A."/>
            <person name="Vaishampayan P."/>
        </authorList>
    </citation>
    <scope>NUCLEOTIDE SEQUENCE [LARGE SCALE GENOMIC DNA]</scope>
    <source>
        <strain evidence="5 6">MA001</strain>
    </source>
</reference>
<feature type="transmembrane region" description="Helical" evidence="3">
    <location>
        <begin position="184"/>
        <end position="203"/>
    </location>
</feature>
<comment type="caution">
    <text evidence="5">The sequence shown here is derived from an EMBL/GenBank/DDBJ whole genome shotgun (WGS) entry which is preliminary data.</text>
</comment>
<keyword evidence="6" id="KW-1185">Reference proteome</keyword>
<feature type="transmembrane region" description="Helical" evidence="3">
    <location>
        <begin position="291"/>
        <end position="315"/>
    </location>
</feature>
<feature type="transmembrane region" description="Helical" evidence="3">
    <location>
        <begin position="42"/>
        <end position="62"/>
    </location>
</feature>
<evidence type="ECO:0000256" key="3">
    <source>
        <dbReference type="SAM" id="Phobius"/>
    </source>
</evidence>
<feature type="transmembrane region" description="Helical" evidence="3">
    <location>
        <begin position="153"/>
        <end position="172"/>
    </location>
</feature>
<evidence type="ECO:0000256" key="1">
    <source>
        <dbReference type="ARBA" id="ARBA00004370"/>
    </source>
</evidence>
<keyword evidence="3" id="KW-0472">Membrane</keyword>
<dbReference type="InterPro" id="IPR052734">
    <property type="entry name" value="Nod_factor_acetyltransferase"/>
</dbReference>
<comment type="subcellular location">
    <subcellularLocation>
        <location evidence="1">Membrane</location>
    </subcellularLocation>
</comment>
<name>A0A398BBP6_9BACI</name>
<evidence type="ECO:0000256" key="2">
    <source>
        <dbReference type="ARBA" id="ARBA00007400"/>
    </source>
</evidence>
<feature type="transmembrane region" description="Helical" evidence="3">
    <location>
        <begin position="232"/>
        <end position="250"/>
    </location>
</feature>
<keyword evidence="5" id="KW-0808">Transferase</keyword>
<dbReference type="GO" id="GO:0016747">
    <property type="term" value="F:acyltransferase activity, transferring groups other than amino-acyl groups"/>
    <property type="evidence" value="ECO:0007669"/>
    <property type="project" value="InterPro"/>
</dbReference>